<comment type="caution">
    <text evidence="2">The sequence shown here is derived from an EMBL/GenBank/DDBJ whole genome shotgun (WGS) entry which is preliminary data.</text>
</comment>
<keyword evidence="3" id="KW-1185">Reference proteome</keyword>
<evidence type="ECO:0000256" key="1">
    <source>
        <dbReference type="SAM" id="MobiDB-lite"/>
    </source>
</evidence>
<evidence type="ECO:0000313" key="2">
    <source>
        <dbReference type="EMBL" id="KAH3857489.1"/>
    </source>
</evidence>
<protein>
    <submittedName>
        <fullName evidence="2">Uncharacterized protein</fullName>
    </submittedName>
</protein>
<accession>A0A9D4R751</accession>
<reference evidence="2" key="1">
    <citation type="journal article" date="2019" name="bioRxiv">
        <title>The Genome of the Zebra Mussel, Dreissena polymorpha: A Resource for Invasive Species Research.</title>
        <authorList>
            <person name="McCartney M.A."/>
            <person name="Auch B."/>
            <person name="Kono T."/>
            <person name="Mallez S."/>
            <person name="Zhang Y."/>
            <person name="Obille A."/>
            <person name="Becker A."/>
            <person name="Abrahante J.E."/>
            <person name="Garbe J."/>
            <person name="Badalamenti J.P."/>
            <person name="Herman A."/>
            <person name="Mangelson H."/>
            <person name="Liachko I."/>
            <person name="Sullivan S."/>
            <person name="Sone E.D."/>
            <person name="Koren S."/>
            <person name="Silverstein K.A.T."/>
            <person name="Beckman K.B."/>
            <person name="Gohl D.M."/>
        </authorList>
    </citation>
    <scope>NUCLEOTIDE SEQUENCE</scope>
    <source>
        <strain evidence="2">Duluth1</strain>
        <tissue evidence="2">Whole animal</tissue>
    </source>
</reference>
<dbReference type="EMBL" id="JAIWYP010000003">
    <property type="protein sequence ID" value="KAH3857489.1"/>
    <property type="molecule type" value="Genomic_DNA"/>
</dbReference>
<feature type="region of interest" description="Disordered" evidence="1">
    <location>
        <begin position="64"/>
        <end position="85"/>
    </location>
</feature>
<gene>
    <name evidence="2" type="ORF">DPMN_100096</name>
</gene>
<dbReference type="AlphaFoldDB" id="A0A9D4R751"/>
<name>A0A9D4R751_DREPO</name>
<dbReference type="Proteomes" id="UP000828390">
    <property type="component" value="Unassembled WGS sequence"/>
</dbReference>
<reference evidence="2" key="2">
    <citation type="submission" date="2020-11" db="EMBL/GenBank/DDBJ databases">
        <authorList>
            <person name="McCartney M.A."/>
            <person name="Auch B."/>
            <person name="Kono T."/>
            <person name="Mallez S."/>
            <person name="Becker A."/>
            <person name="Gohl D.M."/>
            <person name="Silverstein K.A.T."/>
            <person name="Koren S."/>
            <person name="Bechman K.B."/>
            <person name="Herman A."/>
            <person name="Abrahante J.E."/>
            <person name="Garbe J."/>
        </authorList>
    </citation>
    <scope>NUCLEOTIDE SEQUENCE</scope>
    <source>
        <strain evidence="2">Duluth1</strain>
        <tissue evidence="2">Whole animal</tissue>
    </source>
</reference>
<evidence type="ECO:0000313" key="3">
    <source>
        <dbReference type="Proteomes" id="UP000828390"/>
    </source>
</evidence>
<sequence length="85" mass="9203">MQGGGDQSRFLMENPNPRVVKEGEDYEVTQHSCSDFGDLVSVKMTPQRLASLLNRGYNVSGATVVPSPLAANLPNTPTTDKTRIP</sequence>
<proteinExistence type="predicted"/>
<organism evidence="2 3">
    <name type="scientific">Dreissena polymorpha</name>
    <name type="common">Zebra mussel</name>
    <name type="synonym">Mytilus polymorpha</name>
    <dbReference type="NCBI Taxonomy" id="45954"/>
    <lineage>
        <taxon>Eukaryota</taxon>
        <taxon>Metazoa</taxon>
        <taxon>Spiralia</taxon>
        <taxon>Lophotrochozoa</taxon>
        <taxon>Mollusca</taxon>
        <taxon>Bivalvia</taxon>
        <taxon>Autobranchia</taxon>
        <taxon>Heteroconchia</taxon>
        <taxon>Euheterodonta</taxon>
        <taxon>Imparidentia</taxon>
        <taxon>Neoheterodontei</taxon>
        <taxon>Myida</taxon>
        <taxon>Dreissenoidea</taxon>
        <taxon>Dreissenidae</taxon>
        <taxon>Dreissena</taxon>
    </lineage>
</organism>